<dbReference type="eggNOG" id="COG1647">
    <property type="taxonomic scope" value="Bacteria"/>
</dbReference>
<dbReference type="SUPFAM" id="SSF53474">
    <property type="entry name" value="alpha/beta-Hydrolases"/>
    <property type="match status" value="1"/>
</dbReference>
<reference evidence="4" key="1">
    <citation type="submission" date="2008-10" db="EMBL/GenBank/DDBJ databases">
        <title>Complete sequence of Desulfovibrio vulgaris str. 'Miyazaki F'.</title>
        <authorList>
            <person name="Lucas S."/>
            <person name="Copeland A."/>
            <person name="Lapidus A."/>
            <person name="Glavina del Rio T."/>
            <person name="Dalin E."/>
            <person name="Tice H."/>
            <person name="Bruce D."/>
            <person name="Goodwin L."/>
            <person name="Pitluck S."/>
            <person name="Sims D."/>
            <person name="Brettin T."/>
            <person name="Detter J.C."/>
            <person name="Han C."/>
            <person name="Larimer F."/>
            <person name="Land M."/>
            <person name="Hauser L."/>
            <person name="Kyrpides N."/>
            <person name="Mikhailova N."/>
            <person name="Hazen T.C."/>
            <person name="Richardson P."/>
        </authorList>
    </citation>
    <scope>NUCLEOTIDE SEQUENCE</scope>
    <source>
        <strain evidence="4">Miyazaki F</strain>
    </source>
</reference>
<dbReference type="InterPro" id="IPR029058">
    <property type="entry name" value="AB_hydrolase_fold"/>
</dbReference>
<evidence type="ECO:0000259" key="3">
    <source>
        <dbReference type="Pfam" id="PF12697"/>
    </source>
</evidence>
<protein>
    <submittedName>
        <fullName evidence="4">Putative carboxylesterase</fullName>
    </submittedName>
</protein>
<dbReference type="Pfam" id="PF12697">
    <property type="entry name" value="Abhydrolase_6"/>
    <property type="match status" value="1"/>
</dbReference>
<dbReference type="PIRSF" id="PIRSF017388">
    <property type="entry name" value="Esterase_lipase"/>
    <property type="match status" value="1"/>
</dbReference>
<dbReference type="Gene3D" id="3.40.50.1820">
    <property type="entry name" value="alpha/beta hydrolase"/>
    <property type="match status" value="1"/>
</dbReference>
<feature type="active site" description="Charge relay system" evidence="1">
    <location>
        <position position="244"/>
    </location>
</feature>
<dbReference type="STRING" id="883.DvMF_0547"/>
<evidence type="ECO:0000256" key="1">
    <source>
        <dbReference type="PIRSR" id="PIRSR017388-1"/>
    </source>
</evidence>
<feature type="domain" description="AB hydrolase-1" evidence="3">
    <location>
        <begin position="27"/>
        <end position="247"/>
    </location>
</feature>
<dbReference type="ESTHER" id="desvm-b8dks5">
    <property type="family name" value="CarbLipBact_2"/>
</dbReference>
<dbReference type="InterPro" id="IPR012354">
    <property type="entry name" value="Esterase_lipase"/>
</dbReference>
<feature type="binding site" evidence="2">
    <location>
        <position position="32"/>
    </location>
    <ligand>
        <name>substrate</name>
    </ligand>
</feature>
<evidence type="ECO:0000256" key="2">
    <source>
        <dbReference type="PIRSR" id="PIRSR017388-2"/>
    </source>
</evidence>
<accession>B8DKS5</accession>
<evidence type="ECO:0000313" key="4">
    <source>
        <dbReference type="EMBL" id="ACL07504.1"/>
    </source>
</evidence>
<name>B8DKS5_NITV9</name>
<dbReference type="GO" id="GO:0052689">
    <property type="term" value="F:carboxylic ester hydrolase activity"/>
    <property type="evidence" value="ECO:0007669"/>
    <property type="project" value="InterPro"/>
</dbReference>
<gene>
    <name evidence="4" type="ordered locus">DvMF_0547</name>
</gene>
<dbReference type="InterPro" id="IPR000073">
    <property type="entry name" value="AB_hydrolase_1"/>
</dbReference>
<dbReference type="KEGG" id="dvm:DvMF_0547"/>
<dbReference type="AlphaFoldDB" id="B8DKS5"/>
<sequence length="269" mass="29909">MARRKRAAPVRHGAESAGEQWMRVGCLLVHGFTGAPFEMEPLAGPLRELGCEVRNIRLPGHDTSFEDFRRTVFADWVAHAEDEYRALEREVDAVVPVGLSMGGTIALHLAQVFRPLGVVALAAPMYVYRIIPWRMKDWRLPLVGLLRHVRPVWPSAPRSEVARAVAPWRGYEEATALPQLHSLIVGAAGVRRGLGRVAAPLLVMQARGDATVHYSNALHIAAHVASPDVTLKLFDIVDRRAGHHVITTHTECRDKVSRAVRDFVQELFL</sequence>
<proteinExistence type="predicted"/>
<feature type="binding site" evidence="2">
    <location>
        <position position="101"/>
    </location>
    <ligand>
        <name>substrate</name>
    </ligand>
</feature>
<feature type="active site" description="Nucleophile" evidence="1">
    <location>
        <position position="100"/>
    </location>
</feature>
<dbReference type="HOGENOM" id="CLU_076594_0_0_7"/>
<organism evidence="4">
    <name type="scientific">Nitratidesulfovibrio vulgaris (strain DSM 19637 / Miyazaki F)</name>
    <name type="common">Desulfovibrio vulgaris</name>
    <dbReference type="NCBI Taxonomy" id="883"/>
    <lineage>
        <taxon>Bacteria</taxon>
        <taxon>Pseudomonadati</taxon>
        <taxon>Thermodesulfobacteriota</taxon>
        <taxon>Desulfovibrionia</taxon>
        <taxon>Desulfovibrionales</taxon>
        <taxon>Desulfovibrionaceae</taxon>
        <taxon>Nitratidesulfovibrio</taxon>
    </lineage>
</organism>
<feature type="active site" description="Charge relay system" evidence="1">
    <location>
        <position position="209"/>
    </location>
</feature>
<dbReference type="EMBL" id="CP001197">
    <property type="protein sequence ID" value="ACL07504.1"/>
    <property type="molecule type" value="Genomic_DNA"/>
</dbReference>